<dbReference type="Pfam" id="PF01553">
    <property type="entry name" value="Acyltransferase"/>
    <property type="match status" value="1"/>
</dbReference>
<evidence type="ECO:0000313" key="9">
    <source>
        <dbReference type="EMBL" id="VVA10121.1"/>
    </source>
</evidence>
<evidence type="ECO:0000256" key="4">
    <source>
        <dbReference type="ARBA" id="ARBA00023098"/>
    </source>
</evidence>
<dbReference type="AlphaFoldDB" id="A0A5E4E5Y7"/>
<dbReference type="InterPro" id="IPR000872">
    <property type="entry name" value="Tafazzin"/>
</dbReference>
<gene>
    <name evidence="9" type="ORF">ALMOND_2B013570</name>
</gene>
<dbReference type="SUPFAM" id="SSF69593">
    <property type="entry name" value="Glycerol-3-phosphate (1)-acyltransferase"/>
    <property type="match status" value="1"/>
</dbReference>
<comment type="subcellular location">
    <subcellularLocation>
        <location evidence="1">Membrane</location>
    </subcellularLocation>
</comment>
<keyword evidence="4" id="KW-0443">Lipid metabolism</keyword>
<dbReference type="EMBL" id="CABIKO010000002">
    <property type="protein sequence ID" value="VVA10121.1"/>
    <property type="molecule type" value="Genomic_DNA"/>
</dbReference>
<dbReference type="InterPro" id="IPR002123">
    <property type="entry name" value="Plipid/glycerol_acylTrfase"/>
</dbReference>
<dbReference type="GO" id="GO:0006644">
    <property type="term" value="P:phospholipid metabolic process"/>
    <property type="evidence" value="ECO:0007669"/>
    <property type="project" value="InterPro"/>
</dbReference>
<comment type="similarity">
    <text evidence="2 7">Belongs to the taffazin family.</text>
</comment>
<dbReference type="PANTHER" id="PTHR12497:SF5">
    <property type="entry name" value="N-ACYLPHOSPHATIDYLETHANOLAMINE SYNTHASE"/>
    <property type="match status" value="1"/>
</dbReference>
<evidence type="ECO:0000256" key="1">
    <source>
        <dbReference type="ARBA" id="ARBA00004370"/>
    </source>
</evidence>
<feature type="domain" description="Phospholipid/glycerol acyltransferase" evidence="8">
    <location>
        <begin position="62"/>
        <end position="186"/>
    </location>
</feature>
<dbReference type="GO" id="GO:0016020">
    <property type="term" value="C:membrane"/>
    <property type="evidence" value="ECO:0007669"/>
    <property type="project" value="UniProtKB-SubCell"/>
</dbReference>
<reference evidence="10" key="1">
    <citation type="journal article" date="2020" name="Plant J.">
        <title>Transposons played a major role in the diversification between the closely related almond and peach genomes: results from the almond genome sequence.</title>
        <authorList>
            <person name="Alioto T."/>
            <person name="Alexiou K.G."/>
            <person name="Bardil A."/>
            <person name="Barteri F."/>
            <person name="Castanera R."/>
            <person name="Cruz F."/>
            <person name="Dhingra A."/>
            <person name="Duval H."/>
            <person name="Fernandez I Marti A."/>
            <person name="Frias L."/>
            <person name="Galan B."/>
            <person name="Garcia J.L."/>
            <person name="Howad W."/>
            <person name="Gomez-Garrido J."/>
            <person name="Gut M."/>
            <person name="Julca I."/>
            <person name="Morata J."/>
            <person name="Puigdomenech P."/>
            <person name="Ribeca P."/>
            <person name="Rubio Cabetas M.J."/>
            <person name="Vlasova A."/>
            <person name="Wirthensohn M."/>
            <person name="Garcia-Mas J."/>
            <person name="Gabaldon T."/>
            <person name="Casacuberta J.M."/>
            <person name="Arus P."/>
        </authorList>
    </citation>
    <scope>NUCLEOTIDE SEQUENCE [LARGE SCALE GENOMIC DNA]</scope>
    <source>
        <strain evidence="10">cv. Texas</strain>
    </source>
</reference>
<dbReference type="PANTHER" id="PTHR12497">
    <property type="entry name" value="TAZ PROTEIN TAFAZZIN"/>
    <property type="match status" value="1"/>
</dbReference>
<dbReference type="CDD" id="cd07989">
    <property type="entry name" value="LPLAT_AGPAT-like"/>
    <property type="match status" value="1"/>
</dbReference>
<protein>
    <recommendedName>
        <fullName evidence="7">Tafazzin family protein</fullName>
    </recommendedName>
</protein>
<keyword evidence="3" id="KW-0808">Transferase</keyword>
<evidence type="ECO:0000259" key="8">
    <source>
        <dbReference type="SMART" id="SM00563"/>
    </source>
</evidence>
<evidence type="ECO:0000256" key="5">
    <source>
        <dbReference type="ARBA" id="ARBA00023136"/>
    </source>
</evidence>
<dbReference type="GO" id="GO:0008374">
    <property type="term" value="F:O-acyltransferase activity"/>
    <property type="evidence" value="ECO:0007669"/>
    <property type="project" value="TreeGrafter"/>
</dbReference>
<keyword evidence="6" id="KW-0012">Acyltransferase</keyword>
<evidence type="ECO:0000256" key="7">
    <source>
        <dbReference type="RuleBase" id="RU365062"/>
    </source>
</evidence>
<evidence type="ECO:0000256" key="3">
    <source>
        <dbReference type="ARBA" id="ARBA00022679"/>
    </source>
</evidence>
<accession>A0A5E4E5Y7</accession>
<organism evidence="9 10">
    <name type="scientific">Prunus dulcis</name>
    <name type="common">Almond</name>
    <name type="synonym">Amygdalus dulcis</name>
    <dbReference type="NCBI Taxonomy" id="3755"/>
    <lineage>
        <taxon>Eukaryota</taxon>
        <taxon>Viridiplantae</taxon>
        <taxon>Streptophyta</taxon>
        <taxon>Embryophyta</taxon>
        <taxon>Tracheophyta</taxon>
        <taxon>Spermatophyta</taxon>
        <taxon>Magnoliopsida</taxon>
        <taxon>eudicotyledons</taxon>
        <taxon>Gunneridae</taxon>
        <taxon>Pentapetalae</taxon>
        <taxon>rosids</taxon>
        <taxon>fabids</taxon>
        <taxon>Rosales</taxon>
        <taxon>Rosaceae</taxon>
        <taxon>Amygdaloideae</taxon>
        <taxon>Amygdaleae</taxon>
        <taxon>Prunus</taxon>
    </lineage>
</organism>
<dbReference type="SMART" id="SM00563">
    <property type="entry name" value="PlsC"/>
    <property type="match status" value="1"/>
</dbReference>
<dbReference type="Proteomes" id="UP000327085">
    <property type="component" value="Chromosome 7"/>
</dbReference>
<evidence type="ECO:0000256" key="6">
    <source>
        <dbReference type="ARBA" id="ARBA00023315"/>
    </source>
</evidence>
<dbReference type="PRINTS" id="PR00979">
    <property type="entry name" value="TAFAZZIN"/>
</dbReference>
<sequence>MGRRIMEWAARSDYMGGIPRKMVIMAVGGLAKAAVSLLNNTTVHNADTLLRLVRSRPPGVPLVTVSNHMSTMDDPLLWGFKGFPITDAKLSRWALAAEDICFKSSMLSYFFRLGKCIPIIRGGGIYQEHMNEALERLSEGEWLHTFPEGKVSQEDAPIRRLKWGTASLIARAPVTPIVLPIVHTGFEQVMPENFYRGKRPPFPLWNKNIKIIVGEPMELDLPKMRQMAMSLSRNISHPTLGWPSTCPDGLDEAAQRCLYIAISEKIQNVMETLRTFARSFSKSKDQNLC</sequence>
<evidence type="ECO:0000313" key="10">
    <source>
        <dbReference type="Proteomes" id="UP000327085"/>
    </source>
</evidence>
<name>A0A5E4E5Y7_PRUDU</name>
<proteinExistence type="inferred from homology"/>
<keyword evidence="5" id="KW-0472">Membrane</keyword>
<dbReference type="Gramene" id="VVA10121">
    <property type="protein sequence ID" value="VVA10121"/>
    <property type="gene ID" value="Prudul26B013570"/>
</dbReference>
<evidence type="ECO:0000256" key="2">
    <source>
        <dbReference type="ARBA" id="ARBA00010524"/>
    </source>
</evidence>